<dbReference type="EMBL" id="JASNWA010000009">
    <property type="protein sequence ID" value="KAK3170228.1"/>
    <property type="molecule type" value="Genomic_DNA"/>
</dbReference>
<evidence type="ECO:0000256" key="2">
    <source>
        <dbReference type="SAM" id="MobiDB-lite"/>
    </source>
</evidence>
<protein>
    <submittedName>
        <fullName evidence="3">Uncharacterized protein</fullName>
    </submittedName>
</protein>
<feature type="region of interest" description="Disordered" evidence="2">
    <location>
        <begin position="336"/>
        <end position="362"/>
    </location>
</feature>
<keyword evidence="1" id="KW-0175">Coiled coil</keyword>
<evidence type="ECO:0000313" key="4">
    <source>
        <dbReference type="Proteomes" id="UP001276659"/>
    </source>
</evidence>
<evidence type="ECO:0000313" key="3">
    <source>
        <dbReference type="EMBL" id="KAK3170228.1"/>
    </source>
</evidence>
<feature type="region of interest" description="Disordered" evidence="2">
    <location>
        <begin position="121"/>
        <end position="177"/>
    </location>
</feature>
<feature type="region of interest" description="Disordered" evidence="2">
    <location>
        <begin position="387"/>
        <end position="433"/>
    </location>
</feature>
<comment type="caution">
    <text evidence="3">The sequence shown here is derived from an EMBL/GenBank/DDBJ whole genome shotgun (WGS) entry which is preliminary data.</text>
</comment>
<keyword evidence="4" id="KW-1185">Reference proteome</keyword>
<proteinExistence type="predicted"/>
<reference evidence="3" key="1">
    <citation type="submission" date="2022-11" db="EMBL/GenBank/DDBJ databases">
        <title>Chromosomal genome sequence assembly and mating type (MAT) locus characterization of the leprose asexual lichenized fungus Lepraria neglecta (Nyl.) Erichsen.</title>
        <authorList>
            <person name="Allen J.L."/>
            <person name="Pfeffer B."/>
        </authorList>
    </citation>
    <scope>NUCLEOTIDE SEQUENCE</scope>
    <source>
        <strain evidence="3">Allen 5258</strain>
    </source>
</reference>
<gene>
    <name evidence="3" type="ORF">OEA41_009615</name>
</gene>
<feature type="region of interest" description="Disordered" evidence="2">
    <location>
        <begin position="189"/>
        <end position="240"/>
    </location>
</feature>
<feature type="compositionally biased region" description="Basic and acidic residues" evidence="2">
    <location>
        <begin position="210"/>
        <end position="227"/>
    </location>
</feature>
<name>A0AAD9Z653_9LECA</name>
<organism evidence="3 4">
    <name type="scientific">Lepraria neglecta</name>
    <dbReference type="NCBI Taxonomy" id="209136"/>
    <lineage>
        <taxon>Eukaryota</taxon>
        <taxon>Fungi</taxon>
        <taxon>Dikarya</taxon>
        <taxon>Ascomycota</taxon>
        <taxon>Pezizomycotina</taxon>
        <taxon>Lecanoromycetes</taxon>
        <taxon>OSLEUM clade</taxon>
        <taxon>Lecanoromycetidae</taxon>
        <taxon>Lecanorales</taxon>
        <taxon>Lecanorineae</taxon>
        <taxon>Stereocaulaceae</taxon>
        <taxon>Lepraria</taxon>
    </lineage>
</organism>
<dbReference type="AlphaFoldDB" id="A0AAD9Z653"/>
<feature type="coiled-coil region" evidence="1">
    <location>
        <begin position="20"/>
        <end position="54"/>
    </location>
</feature>
<evidence type="ECO:0000256" key="1">
    <source>
        <dbReference type="SAM" id="Coils"/>
    </source>
</evidence>
<accession>A0AAD9Z653</accession>
<dbReference type="Proteomes" id="UP001276659">
    <property type="component" value="Unassembled WGS sequence"/>
</dbReference>
<sequence length="465" mass="50892">MESNDNESHETLVEKLTTGFGALLEQVQELARRNTDLEQRLARVREEANYMTRAEGPLSKDNTPVWLQAKHGGTKHRQSSSTPSEGEAIWFMGGAGQDNAMAIVGGVDAWKALTRGKGPLWRRFNTQRSSRRQSQESAEKPLQIGTFPSGHPIAGRPAGQPAGHLAVGEDDPENLMCPFASMADLGKQDRNQADASTSPRLDSLPTPPHTVEHFHGGPAHEEDHDRGISPPPSVSGSVSKCPIRMFDERSPEEIAEYFETHKHEIPRSHEICVKRYQSNAASIRQLDAKYGNLVNMIQGLGMKHQPMLPSKEDEEGFAEMDAKSIKKLEKWADNMKENPEEPDLHSALLEEPSDTDDREGHFDRPLKEIRVGESPSRPWGISVPGAVAAKHPLESEAAPTPRGAAQNPPPAHVTEAKNSRDNGAGGQTEDKAHMTFTGPVFIGYTAEQAAALIEKCGWDPQGPPA</sequence>